<organism evidence="7 8">
    <name type="scientific">Candidatus Methylospira mobilis</name>
    <dbReference type="NCBI Taxonomy" id="1808979"/>
    <lineage>
        <taxon>Bacteria</taxon>
        <taxon>Pseudomonadati</taxon>
        <taxon>Pseudomonadota</taxon>
        <taxon>Gammaproteobacteria</taxon>
        <taxon>Methylococcales</taxon>
        <taxon>Methylococcaceae</taxon>
        <taxon>Candidatus Methylospira</taxon>
    </lineage>
</organism>
<dbReference type="PRINTS" id="PR00800">
    <property type="entry name" value="YHDCRBOXLASE"/>
</dbReference>
<evidence type="ECO:0000313" key="7">
    <source>
        <dbReference type="EMBL" id="QFY43881.1"/>
    </source>
</evidence>
<name>A0A5Q0BNQ6_9GAMM</name>
<evidence type="ECO:0000256" key="2">
    <source>
        <dbReference type="ARBA" id="ARBA00022793"/>
    </source>
</evidence>
<dbReference type="InterPro" id="IPR002129">
    <property type="entry name" value="PyrdxlP-dep_de-COase"/>
</dbReference>
<dbReference type="InterPro" id="IPR015421">
    <property type="entry name" value="PyrdxlP-dep_Trfase_major"/>
</dbReference>
<keyword evidence="4 6" id="KW-0456">Lyase</keyword>
<comment type="cofactor">
    <cofactor evidence="1 5 6">
        <name>pyridoxal 5'-phosphate</name>
        <dbReference type="ChEBI" id="CHEBI:597326"/>
    </cofactor>
</comment>
<dbReference type="PANTHER" id="PTHR11999:SF70">
    <property type="entry name" value="MIP05841P"/>
    <property type="match status" value="1"/>
</dbReference>
<dbReference type="AlphaFoldDB" id="A0A5Q0BNQ6"/>
<dbReference type="GO" id="GO:0006520">
    <property type="term" value="P:amino acid metabolic process"/>
    <property type="evidence" value="ECO:0007669"/>
    <property type="project" value="InterPro"/>
</dbReference>
<protein>
    <submittedName>
        <fullName evidence="7">Cytochrome D ubiquinol oxidase subunit I</fullName>
    </submittedName>
</protein>
<evidence type="ECO:0000256" key="3">
    <source>
        <dbReference type="ARBA" id="ARBA00022898"/>
    </source>
</evidence>
<keyword evidence="3 5" id="KW-0663">Pyridoxal phosphate</keyword>
<keyword evidence="8" id="KW-1185">Reference proteome</keyword>
<dbReference type="RefSeq" id="WP_153249858.1">
    <property type="nucleotide sequence ID" value="NZ_CP044205.1"/>
</dbReference>
<accession>A0A5Q0BNQ6</accession>
<dbReference type="OrthoDB" id="9803665at2"/>
<proteinExistence type="inferred from homology"/>
<dbReference type="PANTHER" id="PTHR11999">
    <property type="entry name" value="GROUP II PYRIDOXAL-5-PHOSPHATE DECARBOXYLASE"/>
    <property type="match status" value="1"/>
</dbReference>
<dbReference type="GO" id="GO:0016831">
    <property type="term" value="F:carboxy-lyase activity"/>
    <property type="evidence" value="ECO:0007669"/>
    <property type="project" value="UniProtKB-KW"/>
</dbReference>
<dbReference type="Gene3D" id="1.20.1340.10">
    <property type="entry name" value="dopa decarboxylase, N-terminal domain"/>
    <property type="match status" value="1"/>
</dbReference>
<gene>
    <name evidence="7" type="ORF">F6R98_15630</name>
</gene>
<dbReference type="Gene3D" id="3.40.640.10">
    <property type="entry name" value="Type I PLP-dependent aspartate aminotransferase-like (Major domain)"/>
    <property type="match status" value="1"/>
</dbReference>
<dbReference type="SUPFAM" id="SSF53383">
    <property type="entry name" value="PLP-dependent transferases"/>
    <property type="match status" value="1"/>
</dbReference>
<evidence type="ECO:0000313" key="8">
    <source>
        <dbReference type="Proteomes" id="UP000325755"/>
    </source>
</evidence>
<reference evidence="7 8" key="1">
    <citation type="submission" date="2019-09" db="EMBL/GenBank/DDBJ databases">
        <title>Ecophysiology of the spiral-shaped methanotroph Methylospira mobilis as revealed by the complete genome sequence.</title>
        <authorList>
            <person name="Oshkin I.Y."/>
            <person name="Dedysh S.N."/>
            <person name="Miroshnikov K."/>
            <person name="Danilova O.V."/>
            <person name="Hakobyan A."/>
            <person name="Liesack W."/>
        </authorList>
    </citation>
    <scope>NUCLEOTIDE SEQUENCE [LARGE SCALE GENOMIC DNA]</scope>
    <source>
        <strain evidence="7 8">Shm1</strain>
    </source>
</reference>
<sequence length="487" mass="52799">MTEWSNESLDPADWDEVRLQAHLMLDDMLDYLEHTRDRPVWQAPPEAVRMQFREPLPQTGTELDEVHRIFMTAIAPYAVGNTHPGFFGWVHGGGSVVGMLAEMLAGGLNANLGGRNQIPVEVEREVVRWVCGLFEFPESASGILVTGTSMATYLAVVVARTRALGVDVRCNGLGEAGSRLVAYTSEAAHASIAQALDLAGIGIEALRKIAVDGRYRLQAGALEAAIIEDRRAGLHPFLIVGTAGSVDIGAIDDLDAIAEIAARYRLWFHIDGAFGALAKMSETLAPLLKGIERADSIAFDFHKWAQVPYDAGCLVVRNGDLHYKTFAAPVAYLKRETQGLAAGSPWPCDFGPDLSRGFRALKIWFTLKVYGTRKLAEVMENTCHLANYLASAIDGHPELELLAPVGLNIVCFRFCTDGDGNALNSRIATALQESGVAAPSTTVLQGNVAIRVAIVNHRTRTDDLDALLCATLQFGREFSGQTTLRES</sequence>
<dbReference type="InterPro" id="IPR015424">
    <property type="entry name" value="PyrdxlP-dep_Trfase"/>
</dbReference>
<dbReference type="Pfam" id="PF00282">
    <property type="entry name" value="Pyridoxal_deC"/>
    <property type="match status" value="1"/>
</dbReference>
<evidence type="ECO:0000256" key="5">
    <source>
        <dbReference type="PIRSR" id="PIRSR602129-50"/>
    </source>
</evidence>
<dbReference type="InParanoid" id="A0A5Q0BNQ6"/>
<feature type="modified residue" description="N6-(pyridoxal phosphate)lysine" evidence="5">
    <location>
        <position position="303"/>
    </location>
</feature>
<dbReference type="GO" id="GO:0030170">
    <property type="term" value="F:pyridoxal phosphate binding"/>
    <property type="evidence" value="ECO:0007669"/>
    <property type="project" value="InterPro"/>
</dbReference>
<comment type="similarity">
    <text evidence="6">Belongs to the group II decarboxylase family.</text>
</comment>
<keyword evidence="2" id="KW-0210">Decarboxylase</keyword>
<dbReference type="InterPro" id="IPR010977">
    <property type="entry name" value="Aromatic_deC"/>
</dbReference>
<dbReference type="Gene3D" id="3.90.1150.170">
    <property type="match status" value="1"/>
</dbReference>
<evidence type="ECO:0000256" key="4">
    <source>
        <dbReference type="ARBA" id="ARBA00023239"/>
    </source>
</evidence>
<evidence type="ECO:0000256" key="1">
    <source>
        <dbReference type="ARBA" id="ARBA00001933"/>
    </source>
</evidence>
<dbReference type="GO" id="GO:0019752">
    <property type="term" value="P:carboxylic acid metabolic process"/>
    <property type="evidence" value="ECO:0007669"/>
    <property type="project" value="InterPro"/>
</dbReference>
<dbReference type="Proteomes" id="UP000325755">
    <property type="component" value="Chromosome"/>
</dbReference>
<evidence type="ECO:0000256" key="6">
    <source>
        <dbReference type="RuleBase" id="RU000382"/>
    </source>
</evidence>
<dbReference type="KEGG" id="mmob:F6R98_15630"/>
<dbReference type="EMBL" id="CP044205">
    <property type="protein sequence ID" value="QFY43881.1"/>
    <property type="molecule type" value="Genomic_DNA"/>
</dbReference>